<dbReference type="Gene3D" id="2.60.120.620">
    <property type="entry name" value="q2cbj1_9rhob like domain"/>
    <property type="match status" value="1"/>
</dbReference>
<dbReference type="PROSITE" id="PS51471">
    <property type="entry name" value="FE2OG_OXY"/>
    <property type="match status" value="1"/>
</dbReference>
<dbReference type="Pfam" id="PF13640">
    <property type="entry name" value="2OG-FeII_Oxy_3"/>
    <property type="match status" value="1"/>
</dbReference>
<dbReference type="InterPro" id="IPR044862">
    <property type="entry name" value="Pro_4_hyd_alph_FE2OG_OXY"/>
</dbReference>
<organism evidence="2">
    <name type="scientific">marine metagenome</name>
    <dbReference type="NCBI Taxonomy" id="408172"/>
    <lineage>
        <taxon>unclassified sequences</taxon>
        <taxon>metagenomes</taxon>
        <taxon>ecological metagenomes</taxon>
    </lineage>
</organism>
<sequence>MPEKELDVMPCTEEQQARIVPHLIKALNEYQDKHCWPGDRTQGPWLSKISATRFNKYEVGSKMGEHYDHIHSIFDGKLKGVPIVSIVANLNEDYEGAAFYCRGKEIPLKTGDVLLFPSNFMYPHKVIEATKGTRYSFVNWAF</sequence>
<evidence type="ECO:0000313" key="2">
    <source>
        <dbReference type="EMBL" id="SVB79990.1"/>
    </source>
</evidence>
<dbReference type="AlphaFoldDB" id="A0A382GY73"/>
<proteinExistence type="predicted"/>
<gene>
    <name evidence="2" type="ORF">METZ01_LOCUS232844</name>
</gene>
<name>A0A382GY73_9ZZZZ</name>
<dbReference type="InterPro" id="IPR005123">
    <property type="entry name" value="Oxoglu/Fe-dep_dioxygenase_dom"/>
</dbReference>
<feature type="domain" description="Fe2OG dioxygenase" evidence="1">
    <location>
        <begin position="48"/>
        <end position="142"/>
    </location>
</feature>
<evidence type="ECO:0000259" key="1">
    <source>
        <dbReference type="PROSITE" id="PS51471"/>
    </source>
</evidence>
<accession>A0A382GY73</accession>
<protein>
    <recommendedName>
        <fullName evidence="1">Fe2OG dioxygenase domain-containing protein</fullName>
    </recommendedName>
</protein>
<reference evidence="2" key="1">
    <citation type="submission" date="2018-05" db="EMBL/GenBank/DDBJ databases">
        <authorList>
            <person name="Lanie J.A."/>
            <person name="Ng W.-L."/>
            <person name="Kazmierczak K.M."/>
            <person name="Andrzejewski T.M."/>
            <person name="Davidsen T.M."/>
            <person name="Wayne K.J."/>
            <person name="Tettelin H."/>
            <person name="Glass J.I."/>
            <person name="Rusch D."/>
            <person name="Podicherti R."/>
            <person name="Tsui H.-C.T."/>
            <person name="Winkler M.E."/>
        </authorList>
    </citation>
    <scope>NUCLEOTIDE SEQUENCE</scope>
</reference>
<dbReference type="EMBL" id="UINC01058102">
    <property type="protein sequence ID" value="SVB79990.1"/>
    <property type="molecule type" value="Genomic_DNA"/>
</dbReference>